<evidence type="ECO:0000313" key="5">
    <source>
        <dbReference type="Proteomes" id="UP000460272"/>
    </source>
</evidence>
<reference evidence="4 5" key="1">
    <citation type="submission" date="2018-11" db="EMBL/GenBank/DDBJ databases">
        <title>Trebonia kvetii gen.nov., sp.nov., a novel acidophilic actinobacterium, and proposal of the new actinobacterial family Treboniaceae fam. nov.</title>
        <authorList>
            <person name="Rapoport D."/>
            <person name="Sagova-Mareckova M."/>
            <person name="Sedlacek I."/>
            <person name="Provaznik J."/>
            <person name="Kralova S."/>
            <person name="Pavlinic D."/>
            <person name="Benes V."/>
            <person name="Kopecky J."/>
        </authorList>
    </citation>
    <scope>NUCLEOTIDE SEQUENCE [LARGE SCALE GENOMIC DNA]</scope>
    <source>
        <strain evidence="4 5">15Tr583</strain>
    </source>
</reference>
<evidence type="ECO:0000256" key="1">
    <source>
        <dbReference type="ARBA" id="ARBA00008898"/>
    </source>
</evidence>
<dbReference type="GO" id="GO:0010181">
    <property type="term" value="F:FMN binding"/>
    <property type="evidence" value="ECO:0007669"/>
    <property type="project" value="InterPro"/>
</dbReference>
<evidence type="ECO:0000256" key="2">
    <source>
        <dbReference type="ARBA" id="ARBA00023002"/>
    </source>
</evidence>
<dbReference type="RefSeq" id="WP_145862151.1">
    <property type="nucleotide sequence ID" value="NZ_RPFW01000012.1"/>
</dbReference>
<evidence type="ECO:0000259" key="3">
    <source>
        <dbReference type="SMART" id="SM00903"/>
    </source>
</evidence>
<comment type="caution">
    <text evidence="4">The sequence shown here is derived from an EMBL/GenBank/DDBJ whole genome shotgun (WGS) entry which is preliminary data.</text>
</comment>
<dbReference type="Pfam" id="PF01613">
    <property type="entry name" value="Flavin_Reduct"/>
    <property type="match status" value="1"/>
</dbReference>
<dbReference type="Proteomes" id="UP000460272">
    <property type="component" value="Unassembled WGS sequence"/>
</dbReference>
<comment type="similarity">
    <text evidence="1">Belongs to the non-flavoprotein flavin reductase family.</text>
</comment>
<name>A0A6P2BLA3_9ACTN</name>
<dbReference type="InterPro" id="IPR050268">
    <property type="entry name" value="NADH-dep_flavin_reductase"/>
</dbReference>
<dbReference type="PANTHER" id="PTHR30466:SF11">
    <property type="entry name" value="FLAVIN-DEPENDENT MONOOXYGENASE, REDUCTASE SUBUNIT HSAB"/>
    <property type="match status" value="1"/>
</dbReference>
<dbReference type="InterPro" id="IPR012349">
    <property type="entry name" value="Split_barrel_FMN-bd"/>
</dbReference>
<proteinExistence type="inferred from homology"/>
<dbReference type="GO" id="GO:0042602">
    <property type="term" value="F:riboflavin reductase (NADPH) activity"/>
    <property type="evidence" value="ECO:0007669"/>
    <property type="project" value="TreeGrafter"/>
</dbReference>
<organism evidence="4 5">
    <name type="scientific">Trebonia kvetii</name>
    <dbReference type="NCBI Taxonomy" id="2480626"/>
    <lineage>
        <taxon>Bacteria</taxon>
        <taxon>Bacillati</taxon>
        <taxon>Actinomycetota</taxon>
        <taxon>Actinomycetes</taxon>
        <taxon>Streptosporangiales</taxon>
        <taxon>Treboniaceae</taxon>
        <taxon>Trebonia</taxon>
    </lineage>
</organism>
<dbReference type="SMART" id="SM00903">
    <property type="entry name" value="Flavin_Reduct"/>
    <property type="match status" value="1"/>
</dbReference>
<keyword evidence="2" id="KW-0560">Oxidoreductase</keyword>
<feature type="domain" description="Flavin reductase like" evidence="3">
    <location>
        <begin position="18"/>
        <end position="161"/>
    </location>
</feature>
<gene>
    <name evidence="4" type="ORF">EAS64_41080</name>
</gene>
<dbReference type="OrthoDB" id="9792858at2"/>
<accession>A0A6P2BLA3</accession>
<dbReference type="AlphaFoldDB" id="A0A6P2BLA3"/>
<dbReference type="InterPro" id="IPR002563">
    <property type="entry name" value="Flavin_Rdtase-like_dom"/>
</dbReference>
<sequence>MIPARDGQFDTDLLRQAFGCFPSGVTAFCGMIDGAPEGMAASSFTSVSLAPALVSVCVAKTSSTWPRLARLNRLGLSVLASEHGTVARSLASKNGDRFCGVDWTSADSGSVFVHGATLWLDCSVYNVVEAGDHDIVLLAIEALAMYPDVAPMVFHRSRFRDLTPMAA</sequence>
<dbReference type="Gene3D" id="2.30.110.10">
    <property type="entry name" value="Electron Transport, Fmn-binding Protein, Chain A"/>
    <property type="match status" value="1"/>
</dbReference>
<protein>
    <submittedName>
        <fullName evidence="4">Flavin reductase</fullName>
    </submittedName>
</protein>
<evidence type="ECO:0000313" key="4">
    <source>
        <dbReference type="EMBL" id="TVY99665.1"/>
    </source>
</evidence>
<dbReference type="EMBL" id="RPFW01000012">
    <property type="protein sequence ID" value="TVY99665.1"/>
    <property type="molecule type" value="Genomic_DNA"/>
</dbReference>
<dbReference type="PANTHER" id="PTHR30466">
    <property type="entry name" value="FLAVIN REDUCTASE"/>
    <property type="match status" value="1"/>
</dbReference>
<keyword evidence="5" id="KW-1185">Reference proteome</keyword>
<dbReference type="SUPFAM" id="SSF50475">
    <property type="entry name" value="FMN-binding split barrel"/>
    <property type="match status" value="1"/>
</dbReference>